<gene>
    <name evidence="2" type="ORF">Prum_004220</name>
</gene>
<evidence type="ECO:0000313" key="2">
    <source>
        <dbReference type="EMBL" id="GFJ86780.1"/>
    </source>
</evidence>
<dbReference type="Pfam" id="PF19744">
    <property type="entry name" value="DUF6232"/>
    <property type="match status" value="1"/>
</dbReference>
<evidence type="ECO:0000256" key="1">
    <source>
        <dbReference type="SAM" id="Phobius"/>
    </source>
</evidence>
<dbReference type="InterPro" id="IPR045629">
    <property type="entry name" value="DUF6232"/>
</dbReference>
<dbReference type="AlphaFoldDB" id="A0A6V8KTM3"/>
<dbReference type="Proteomes" id="UP000482960">
    <property type="component" value="Unassembled WGS sequence"/>
</dbReference>
<proteinExistence type="predicted"/>
<organism evidence="2 3">
    <name type="scientific">Phytohabitans rumicis</name>
    <dbReference type="NCBI Taxonomy" id="1076125"/>
    <lineage>
        <taxon>Bacteria</taxon>
        <taxon>Bacillati</taxon>
        <taxon>Actinomycetota</taxon>
        <taxon>Actinomycetes</taxon>
        <taxon>Micromonosporales</taxon>
        <taxon>Micromonosporaceae</taxon>
    </lineage>
</organism>
<dbReference type="RefSeq" id="WP_173073455.1">
    <property type="nucleotide sequence ID" value="NZ_BAABJB010000025.1"/>
</dbReference>
<reference evidence="2 3" key="1">
    <citation type="submission" date="2020-03" db="EMBL/GenBank/DDBJ databases">
        <title>Whole genome shotgun sequence of Phytohabitans rumicis NBRC 108638.</title>
        <authorList>
            <person name="Komaki H."/>
            <person name="Tamura T."/>
        </authorList>
    </citation>
    <scope>NUCLEOTIDE SEQUENCE [LARGE SCALE GENOMIC DNA]</scope>
    <source>
        <strain evidence="2 3">NBRC 108638</strain>
    </source>
</reference>
<name>A0A6V8KTM3_9ACTN</name>
<keyword evidence="1" id="KW-0472">Membrane</keyword>
<accession>A0A6V8KTM3</accession>
<keyword evidence="1" id="KW-0812">Transmembrane</keyword>
<comment type="caution">
    <text evidence="2">The sequence shown here is derived from an EMBL/GenBank/DDBJ whole genome shotgun (WGS) entry which is preliminary data.</text>
</comment>
<protein>
    <submittedName>
        <fullName evidence="2">Uncharacterized protein</fullName>
    </submittedName>
</protein>
<keyword evidence="1" id="KW-1133">Transmembrane helix</keyword>
<dbReference type="EMBL" id="BLPG01000001">
    <property type="protein sequence ID" value="GFJ86780.1"/>
    <property type="molecule type" value="Genomic_DNA"/>
</dbReference>
<sequence length="150" mass="16488">MRIFYDDGDVRVTSAAIWVRGHRYRLVEMDRIWRQTSAAVGRRAARGLAVLATAMLAKLAVGAFGVLAGLALSSPVTAVALSGLEDVRRYGRRLELWASVGDLPVLLLATDDAIRYGQVCRSLVRAMDDLEDFAVAAWHRPGVPGRLWCH</sequence>
<keyword evidence="3" id="KW-1185">Reference proteome</keyword>
<feature type="transmembrane region" description="Helical" evidence="1">
    <location>
        <begin position="59"/>
        <end position="84"/>
    </location>
</feature>
<evidence type="ECO:0000313" key="3">
    <source>
        <dbReference type="Proteomes" id="UP000482960"/>
    </source>
</evidence>
<reference evidence="2 3" key="2">
    <citation type="submission" date="2020-03" db="EMBL/GenBank/DDBJ databases">
        <authorList>
            <person name="Ichikawa N."/>
            <person name="Kimura A."/>
            <person name="Kitahashi Y."/>
            <person name="Uohara A."/>
        </authorList>
    </citation>
    <scope>NUCLEOTIDE SEQUENCE [LARGE SCALE GENOMIC DNA]</scope>
    <source>
        <strain evidence="2 3">NBRC 108638</strain>
    </source>
</reference>